<dbReference type="AlphaFoldDB" id="A0AAN9IM08"/>
<sequence length="136" mass="15171">MKGKGIEILNLLSKELKKKKKSMKVPADWLDRLRAKKGFPTGDKPSLEEFLKNNANTNGLDAHLDNPTHTPSSENRSPTNSGILVQISKDASVFQTQSYRRCPRKQSHPTKICLPSSPTTTIVPNKNLKMKGKSFI</sequence>
<evidence type="ECO:0000313" key="2">
    <source>
        <dbReference type="EMBL" id="KAK7282505.1"/>
    </source>
</evidence>
<comment type="caution">
    <text evidence="2">The sequence shown here is derived from an EMBL/GenBank/DDBJ whole genome shotgun (WGS) entry which is preliminary data.</text>
</comment>
<feature type="region of interest" description="Disordered" evidence="1">
    <location>
        <begin position="36"/>
        <end position="81"/>
    </location>
</feature>
<gene>
    <name evidence="2" type="ORF">RIF29_11342</name>
</gene>
<protein>
    <submittedName>
        <fullName evidence="2">Uncharacterized protein</fullName>
    </submittedName>
</protein>
<accession>A0AAN9IM08</accession>
<evidence type="ECO:0000256" key="1">
    <source>
        <dbReference type="SAM" id="MobiDB-lite"/>
    </source>
</evidence>
<proteinExistence type="predicted"/>
<evidence type="ECO:0000313" key="3">
    <source>
        <dbReference type="Proteomes" id="UP001372338"/>
    </source>
</evidence>
<dbReference type="EMBL" id="JAYWIO010000002">
    <property type="protein sequence ID" value="KAK7282505.1"/>
    <property type="molecule type" value="Genomic_DNA"/>
</dbReference>
<organism evidence="2 3">
    <name type="scientific">Crotalaria pallida</name>
    <name type="common">Smooth rattlebox</name>
    <name type="synonym">Crotalaria striata</name>
    <dbReference type="NCBI Taxonomy" id="3830"/>
    <lineage>
        <taxon>Eukaryota</taxon>
        <taxon>Viridiplantae</taxon>
        <taxon>Streptophyta</taxon>
        <taxon>Embryophyta</taxon>
        <taxon>Tracheophyta</taxon>
        <taxon>Spermatophyta</taxon>
        <taxon>Magnoliopsida</taxon>
        <taxon>eudicotyledons</taxon>
        <taxon>Gunneridae</taxon>
        <taxon>Pentapetalae</taxon>
        <taxon>rosids</taxon>
        <taxon>fabids</taxon>
        <taxon>Fabales</taxon>
        <taxon>Fabaceae</taxon>
        <taxon>Papilionoideae</taxon>
        <taxon>50 kb inversion clade</taxon>
        <taxon>genistoids sensu lato</taxon>
        <taxon>core genistoids</taxon>
        <taxon>Crotalarieae</taxon>
        <taxon>Crotalaria</taxon>
    </lineage>
</organism>
<reference evidence="2 3" key="1">
    <citation type="submission" date="2024-01" db="EMBL/GenBank/DDBJ databases">
        <title>The genomes of 5 underutilized Papilionoideae crops provide insights into root nodulation and disease resistanc.</title>
        <authorList>
            <person name="Yuan L."/>
        </authorList>
    </citation>
    <scope>NUCLEOTIDE SEQUENCE [LARGE SCALE GENOMIC DNA]</scope>
    <source>
        <strain evidence="2">ZHUSHIDOU_FW_LH</strain>
        <tissue evidence="2">Leaf</tissue>
    </source>
</reference>
<keyword evidence="3" id="KW-1185">Reference proteome</keyword>
<feature type="compositionally biased region" description="Polar residues" evidence="1">
    <location>
        <begin position="67"/>
        <end position="81"/>
    </location>
</feature>
<name>A0AAN9IM08_CROPI</name>
<dbReference type="Proteomes" id="UP001372338">
    <property type="component" value="Unassembled WGS sequence"/>
</dbReference>